<gene>
    <name evidence="1" type="ORF">NEZAVI_LOCUS4151</name>
</gene>
<reference evidence="1" key="1">
    <citation type="submission" date="2022-01" db="EMBL/GenBank/DDBJ databases">
        <authorList>
            <person name="King R."/>
        </authorList>
    </citation>
    <scope>NUCLEOTIDE SEQUENCE</scope>
</reference>
<dbReference type="Proteomes" id="UP001152798">
    <property type="component" value="Chromosome 2"/>
</dbReference>
<keyword evidence="2" id="KW-1185">Reference proteome</keyword>
<protein>
    <submittedName>
        <fullName evidence="1">Uncharacterized protein</fullName>
    </submittedName>
</protein>
<proteinExistence type="predicted"/>
<evidence type="ECO:0000313" key="1">
    <source>
        <dbReference type="EMBL" id="CAH1393483.1"/>
    </source>
</evidence>
<dbReference type="OrthoDB" id="10494723at2759"/>
<accession>A0A9P0EB80</accession>
<name>A0A9P0EB80_NEZVI</name>
<organism evidence="1 2">
    <name type="scientific">Nezara viridula</name>
    <name type="common">Southern green stink bug</name>
    <name type="synonym">Cimex viridulus</name>
    <dbReference type="NCBI Taxonomy" id="85310"/>
    <lineage>
        <taxon>Eukaryota</taxon>
        <taxon>Metazoa</taxon>
        <taxon>Ecdysozoa</taxon>
        <taxon>Arthropoda</taxon>
        <taxon>Hexapoda</taxon>
        <taxon>Insecta</taxon>
        <taxon>Pterygota</taxon>
        <taxon>Neoptera</taxon>
        <taxon>Paraneoptera</taxon>
        <taxon>Hemiptera</taxon>
        <taxon>Heteroptera</taxon>
        <taxon>Panheteroptera</taxon>
        <taxon>Pentatomomorpha</taxon>
        <taxon>Pentatomoidea</taxon>
        <taxon>Pentatomidae</taxon>
        <taxon>Pentatominae</taxon>
        <taxon>Nezara</taxon>
    </lineage>
</organism>
<sequence>MVGSRKTVVTSDHVGVNWIHKKYEVLGAIPDLMREGRMVNVSPNDAATYKDLQLHHQSQQLVQDTNPQQPTTISTSSSFNFMDLKLKKNSNFEPNGSESLLRDAELKLWKSAKSNDYRPLKNRPGTALGTLVIGKRFPKLEESGEKARQLPF</sequence>
<dbReference type="AlphaFoldDB" id="A0A9P0EB80"/>
<dbReference type="EMBL" id="OV725078">
    <property type="protein sequence ID" value="CAH1393483.1"/>
    <property type="molecule type" value="Genomic_DNA"/>
</dbReference>
<evidence type="ECO:0000313" key="2">
    <source>
        <dbReference type="Proteomes" id="UP001152798"/>
    </source>
</evidence>